<dbReference type="InParanoid" id="A0A2N3MYM0"/>
<dbReference type="Gene3D" id="3.40.50.720">
    <property type="entry name" value="NAD(P)-binding Rossmann-like Domain"/>
    <property type="match status" value="1"/>
</dbReference>
<keyword evidence="3" id="KW-1185">Reference proteome</keyword>
<evidence type="ECO:0000259" key="1">
    <source>
        <dbReference type="Pfam" id="PF01370"/>
    </source>
</evidence>
<dbReference type="GO" id="GO:0004029">
    <property type="term" value="F:aldehyde dehydrogenase (NAD+) activity"/>
    <property type="evidence" value="ECO:0007669"/>
    <property type="project" value="TreeGrafter"/>
</dbReference>
<dbReference type="AlphaFoldDB" id="A0A2N3MYM0"/>
<proteinExistence type="predicted"/>
<sequence length="315" mass="33792">MSGPKILITGATGYIGGSVLTTLLTSEDAGIKSASISALVRKQEQADKLQQNGVQPILFSGLDDTELLTKVASEHDIVINTASAFHNRAAAAIIEGLARRKKDTGKEVHLVHTSRTSSLGDQPVSGGYRETRVFSDKDDIYSYLRAREDREPYAQRTTDLVVFEKGIEASVRTYILMSPTIYAVGDGFFNRTSIQIDTIIRAAYRQGYTSVIGTGAGEWDHVHIMDLKDLYHLILQRLIAGEDLAYGKDGICFNETGVVARGLGEGGKGWQGARVPGYGRGEGGVTADGSGQGYGEREYGVDGAGVRVAVEDAVA</sequence>
<name>A0A2N3MYM0_9PEZI</name>
<evidence type="ECO:0000313" key="3">
    <source>
        <dbReference type="Proteomes" id="UP000233524"/>
    </source>
</evidence>
<dbReference type="VEuPathDB" id="FungiDB:jhhlp_008649"/>
<dbReference type="PANTHER" id="PTHR48079">
    <property type="entry name" value="PROTEIN YEEZ"/>
    <property type="match status" value="1"/>
</dbReference>
<protein>
    <recommendedName>
        <fullName evidence="1">NAD-dependent epimerase/dehydratase domain-containing protein</fullName>
    </recommendedName>
</protein>
<accession>A0A2N3MYM0</accession>
<dbReference type="EMBL" id="NLAX01001623">
    <property type="protein sequence ID" value="PKS05277.1"/>
    <property type="molecule type" value="Genomic_DNA"/>
</dbReference>
<dbReference type="PANTHER" id="PTHR48079:SF6">
    <property type="entry name" value="NAD(P)-BINDING DOMAIN-CONTAINING PROTEIN-RELATED"/>
    <property type="match status" value="1"/>
</dbReference>
<dbReference type="InterPro" id="IPR051783">
    <property type="entry name" value="NAD(P)-dependent_oxidoreduct"/>
</dbReference>
<dbReference type="OrthoDB" id="10262413at2759"/>
<comment type="caution">
    <text evidence="2">The sequence shown here is derived from an EMBL/GenBank/DDBJ whole genome shotgun (WGS) entry which is preliminary data.</text>
</comment>
<dbReference type="Pfam" id="PF01370">
    <property type="entry name" value="Epimerase"/>
    <property type="match status" value="1"/>
</dbReference>
<dbReference type="Proteomes" id="UP000233524">
    <property type="component" value="Unassembled WGS sequence"/>
</dbReference>
<feature type="domain" description="NAD-dependent epimerase/dehydratase" evidence="1">
    <location>
        <begin position="6"/>
        <end position="238"/>
    </location>
</feature>
<dbReference type="STRING" id="41688.A0A2N3MYM0"/>
<gene>
    <name evidence="2" type="ORF">jhhlp_008649</name>
</gene>
<evidence type="ECO:0000313" key="2">
    <source>
        <dbReference type="EMBL" id="PKS05277.1"/>
    </source>
</evidence>
<dbReference type="InterPro" id="IPR036291">
    <property type="entry name" value="NAD(P)-bd_dom_sf"/>
</dbReference>
<dbReference type="InterPro" id="IPR001509">
    <property type="entry name" value="Epimerase_deHydtase"/>
</dbReference>
<organism evidence="2 3">
    <name type="scientific">Lomentospora prolificans</name>
    <dbReference type="NCBI Taxonomy" id="41688"/>
    <lineage>
        <taxon>Eukaryota</taxon>
        <taxon>Fungi</taxon>
        <taxon>Dikarya</taxon>
        <taxon>Ascomycota</taxon>
        <taxon>Pezizomycotina</taxon>
        <taxon>Sordariomycetes</taxon>
        <taxon>Hypocreomycetidae</taxon>
        <taxon>Microascales</taxon>
        <taxon>Microascaceae</taxon>
        <taxon>Lomentospora</taxon>
    </lineage>
</organism>
<dbReference type="SUPFAM" id="SSF51735">
    <property type="entry name" value="NAD(P)-binding Rossmann-fold domains"/>
    <property type="match status" value="1"/>
</dbReference>
<reference evidence="2 3" key="1">
    <citation type="journal article" date="2017" name="G3 (Bethesda)">
        <title>First Draft Genome Sequence of the Pathogenic Fungus Lomentospora prolificans (Formerly Scedosporium prolificans).</title>
        <authorList>
            <person name="Luo R."/>
            <person name="Zimin A."/>
            <person name="Workman R."/>
            <person name="Fan Y."/>
            <person name="Pertea G."/>
            <person name="Grossman N."/>
            <person name="Wear M.P."/>
            <person name="Jia B."/>
            <person name="Miller H."/>
            <person name="Casadevall A."/>
            <person name="Timp W."/>
            <person name="Zhang S.X."/>
            <person name="Salzberg S.L."/>
        </authorList>
    </citation>
    <scope>NUCLEOTIDE SEQUENCE [LARGE SCALE GENOMIC DNA]</scope>
    <source>
        <strain evidence="2 3">JHH-5317</strain>
    </source>
</reference>
<dbReference type="GO" id="GO:0005737">
    <property type="term" value="C:cytoplasm"/>
    <property type="evidence" value="ECO:0007669"/>
    <property type="project" value="TreeGrafter"/>
</dbReference>